<dbReference type="InterPro" id="IPR009091">
    <property type="entry name" value="RCC1/BLIP-II"/>
</dbReference>
<accession>A0A6A5GI93</accession>
<protein>
    <submittedName>
        <fullName evidence="2">Uncharacterized protein</fullName>
    </submittedName>
</protein>
<dbReference type="Gene3D" id="2.130.10.30">
    <property type="entry name" value="Regulator of chromosome condensation 1/beta-lactamase-inhibitor protein II"/>
    <property type="match status" value="1"/>
</dbReference>
<dbReference type="PROSITE" id="PS50012">
    <property type="entry name" value="RCC1_3"/>
    <property type="match status" value="1"/>
</dbReference>
<dbReference type="CTD" id="78777022"/>
<dbReference type="KEGG" id="crq:GCK72_020835"/>
<dbReference type="InterPro" id="IPR000408">
    <property type="entry name" value="Reg_chr_condens"/>
</dbReference>
<comment type="caution">
    <text evidence="2">The sequence shown here is derived from an EMBL/GenBank/DDBJ whole genome shotgun (WGS) entry which is preliminary data.</text>
</comment>
<evidence type="ECO:0000256" key="1">
    <source>
        <dbReference type="PROSITE-ProRule" id="PRU00235"/>
    </source>
</evidence>
<proteinExistence type="predicted"/>
<evidence type="ECO:0000313" key="2">
    <source>
        <dbReference type="EMBL" id="KAF1754275.1"/>
    </source>
</evidence>
<organism evidence="2 3">
    <name type="scientific">Caenorhabditis remanei</name>
    <name type="common">Caenorhabditis vulgaris</name>
    <dbReference type="NCBI Taxonomy" id="31234"/>
    <lineage>
        <taxon>Eukaryota</taxon>
        <taxon>Metazoa</taxon>
        <taxon>Ecdysozoa</taxon>
        <taxon>Nematoda</taxon>
        <taxon>Chromadorea</taxon>
        <taxon>Rhabditida</taxon>
        <taxon>Rhabditina</taxon>
        <taxon>Rhabditomorpha</taxon>
        <taxon>Rhabditoidea</taxon>
        <taxon>Rhabditidae</taxon>
        <taxon>Peloderinae</taxon>
        <taxon>Caenorhabditis</taxon>
    </lineage>
</organism>
<sequence>MGEPDIEENGKGNTQDFLENDEDLKNLRELVFTKPLGAPEAFKQIVKKCYGDVNSGPEKADEAARILVKCVQNCSIFKKRMMAEEISKLDRLSIYLFARQVGDTSGIPLEECLAVRNGDGRVAYVFAKPESDFVLARGNNEYGQLGVGSDEKFVEDLTRVKISGEIRNVYMGTRHSIFLMKNGDAYGCGVISNFKPNSEKEKDSITTIPIKLAQLGNYRINPEAVVITDNSTEFRENNRDTLAQPIELELIDSKREIQKVQVFTETGTIYANISGTFCKGNYVLAPRDQQTQLPPLKKQRVSAEDDDVILLEGLSWNTDCLVAVLQECLLPVSIGGFATDPNGKSFVFWPVNSREKQKESIDIRQSGQICQNPLCFRNASDCSPVAITPKREFFNYITPEMSMERRPESRPLTVVGVGHEYNKRRPVVYRMTTVDAYIRCVYPELLDAIDEQGVLDLNEVCKRDHDPERFRNLMDSFFLIKHDIQSLIGFEKSIDTFYMAIRLPRNEIYRIQTIDNSFVQVPNVLFELFSEYDGAKRRYENSTETSADTFDLPFSEDTIEAMMAVVIDRRVFFEMSMEQKMDVFRMSRYCIFSHLNKDLLRMIVLTAEQKDNESILELLTEDFEGVCEMIGRYRLDLFLFQNQTITPAVNYWKFMKT</sequence>
<feature type="repeat" description="RCC1" evidence="1">
    <location>
        <begin position="132"/>
        <end position="182"/>
    </location>
</feature>
<name>A0A6A5GI93_CAERE</name>
<reference evidence="2 3" key="1">
    <citation type="submission" date="2019-12" db="EMBL/GenBank/DDBJ databases">
        <title>Chromosome-level assembly of the Caenorhabditis remanei genome.</title>
        <authorList>
            <person name="Teterina A.A."/>
            <person name="Willis J.H."/>
            <person name="Phillips P.C."/>
        </authorList>
    </citation>
    <scope>NUCLEOTIDE SEQUENCE [LARGE SCALE GENOMIC DNA]</scope>
    <source>
        <strain evidence="2 3">PX506</strain>
        <tissue evidence="2">Whole organism</tissue>
    </source>
</reference>
<gene>
    <name evidence="2" type="ORF">GCK72_020835</name>
</gene>
<dbReference type="SUPFAM" id="SSF50985">
    <property type="entry name" value="RCC1/BLIP-II"/>
    <property type="match status" value="1"/>
</dbReference>
<dbReference type="AlphaFoldDB" id="A0A6A5GI93"/>
<evidence type="ECO:0000313" key="3">
    <source>
        <dbReference type="Proteomes" id="UP000483820"/>
    </source>
</evidence>
<dbReference type="Proteomes" id="UP000483820">
    <property type="component" value="Chromosome V"/>
</dbReference>
<dbReference type="GeneID" id="78777022"/>
<dbReference type="RefSeq" id="XP_053582739.1">
    <property type="nucleotide sequence ID" value="XM_053733826.1"/>
</dbReference>
<dbReference type="EMBL" id="WUAV01000005">
    <property type="protein sequence ID" value="KAF1754275.1"/>
    <property type="molecule type" value="Genomic_DNA"/>
</dbReference>